<dbReference type="RefSeq" id="WP_207333457.1">
    <property type="nucleotide sequence ID" value="NZ_JAFMYU010000001.1"/>
</dbReference>
<gene>
    <name evidence="10" type="ORF">J2I48_00705</name>
</gene>
<dbReference type="CDD" id="cd03487">
    <property type="entry name" value="RT_Bac_retron_II"/>
    <property type="match status" value="1"/>
</dbReference>
<evidence type="ECO:0000256" key="5">
    <source>
        <dbReference type="ARBA" id="ARBA00022842"/>
    </source>
</evidence>
<keyword evidence="11" id="KW-1185">Reference proteome</keyword>
<evidence type="ECO:0000256" key="4">
    <source>
        <dbReference type="ARBA" id="ARBA00022723"/>
    </source>
</evidence>
<keyword evidence="6 10" id="KW-0695">RNA-directed DNA polymerase</keyword>
<reference evidence="10 11" key="1">
    <citation type="submission" date="2021-03" db="EMBL/GenBank/DDBJ databases">
        <title>Fibrella sp. HMF5036 genome sequencing and assembly.</title>
        <authorList>
            <person name="Kang H."/>
            <person name="Kim H."/>
            <person name="Bae S."/>
            <person name="Joh K."/>
        </authorList>
    </citation>
    <scope>NUCLEOTIDE SEQUENCE [LARGE SCALE GENOMIC DNA]</scope>
    <source>
        <strain evidence="10 11">HMF5036</strain>
    </source>
</reference>
<dbReference type="InterPro" id="IPR000123">
    <property type="entry name" value="Reverse_transcriptase_msDNA"/>
</dbReference>
<dbReference type="EMBL" id="JAFMYU010000001">
    <property type="protein sequence ID" value="MBO0929490.1"/>
    <property type="molecule type" value="Genomic_DNA"/>
</dbReference>
<dbReference type="PANTHER" id="PTHR34047:SF7">
    <property type="entry name" value="RNA-DIRECTED DNA POLYMERASE"/>
    <property type="match status" value="1"/>
</dbReference>
<keyword evidence="3" id="KW-0548">Nucleotidyltransferase</keyword>
<evidence type="ECO:0000259" key="9">
    <source>
        <dbReference type="PROSITE" id="PS50878"/>
    </source>
</evidence>
<name>A0A939G2Y8_9BACT</name>
<evidence type="ECO:0000256" key="2">
    <source>
        <dbReference type="ARBA" id="ARBA00022679"/>
    </source>
</evidence>
<dbReference type="EC" id="2.7.7.49" evidence="1"/>
<dbReference type="PROSITE" id="PS50878">
    <property type="entry name" value="RT_POL"/>
    <property type="match status" value="1"/>
</dbReference>
<comment type="similarity">
    <text evidence="7">Belongs to the bacterial reverse transcriptase family.</text>
</comment>
<dbReference type="AlphaFoldDB" id="A0A939G2Y8"/>
<evidence type="ECO:0000256" key="3">
    <source>
        <dbReference type="ARBA" id="ARBA00022695"/>
    </source>
</evidence>
<evidence type="ECO:0000313" key="11">
    <source>
        <dbReference type="Proteomes" id="UP000664795"/>
    </source>
</evidence>
<dbReference type="Pfam" id="PF00078">
    <property type="entry name" value="RVT_1"/>
    <property type="match status" value="1"/>
</dbReference>
<dbReference type="InterPro" id="IPR051083">
    <property type="entry name" value="GrpII_Intron_Splice-Mob/Def"/>
</dbReference>
<evidence type="ECO:0000256" key="7">
    <source>
        <dbReference type="ARBA" id="ARBA00034120"/>
    </source>
</evidence>
<keyword evidence="5" id="KW-0460">Magnesium</keyword>
<comment type="catalytic activity">
    <reaction evidence="8">
        <text>DNA(n) + a 2'-deoxyribonucleoside 5'-triphosphate = DNA(n+1) + diphosphate</text>
        <dbReference type="Rhea" id="RHEA:22508"/>
        <dbReference type="Rhea" id="RHEA-COMP:17339"/>
        <dbReference type="Rhea" id="RHEA-COMP:17340"/>
        <dbReference type="ChEBI" id="CHEBI:33019"/>
        <dbReference type="ChEBI" id="CHEBI:61560"/>
        <dbReference type="ChEBI" id="CHEBI:173112"/>
        <dbReference type="EC" id="2.7.7.49"/>
    </reaction>
</comment>
<keyword evidence="2" id="KW-0808">Transferase</keyword>
<proteinExistence type="inferred from homology"/>
<evidence type="ECO:0000256" key="1">
    <source>
        <dbReference type="ARBA" id="ARBA00012493"/>
    </source>
</evidence>
<dbReference type="GO" id="GO:0046872">
    <property type="term" value="F:metal ion binding"/>
    <property type="evidence" value="ECO:0007669"/>
    <property type="project" value="UniProtKB-KW"/>
</dbReference>
<dbReference type="InterPro" id="IPR000477">
    <property type="entry name" value="RT_dom"/>
</dbReference>
<dbReference type="GO" id="GO:0003964">
    <property type="term" value="F:RNA-directed DNA polymerase activity"/>
    <property type="evidence" value="ECO:0007669"/>
    <property type="project" value="UniProtKB-KW"/>
</dbReference>
<feature type="domain" description="Reverse transcriptase" evidence="9">
    <location>
        <begin position="158"/>
        <end position="390"/>
    </location>
</feature>
<dbReference type="PANTHER" id="PTHR34047">
    <property type="entry name" value="NUCLEAR INTRON MATURASE 1, MITOCHONDRIAL-RELATED"/>
    <property type="match status" value="1"/>
</dbReference>
<sequence length="506" mass="56110">MTRQEIYNRIQELGSKQSYIAAEMTRLGFWNQGGEPTIPAELTQQATALQTELNQLMERQRRYQSRQAMLQEMRQARMAAAKQRRLETKVRREAARLARAETWKNKLATTVPYLGDEVSAGLKNTTSDPARLAYFGLPHFDSPLALAQAMSLPLSELRFLAYNRAVSTVSHYKRFYLAKKSGGKRLISAPMPRLKKAQLWVLEHILHKVQPTEFAHGFVTDRSILTNATPHVGQDVVINVDLKNFFPTIGYPRVKGLLTKLGYSEAIATILALLCTEPDTEAVQMDGKTYHVGNGERTLPQGAPTSPAITNLLAYRLDRRLQGMAARFGYAYTRYADDLTFSATGAAAGKANQVLWAVEQIVQSEGFTVHPDKVTVMRKGDQQRVTGIVVNQKPSIDRATLRQFRALLHQIGQSGWESKTWGNPNPTADIQNVVIGYANFVMMVKPDLGRQLRATIAGLISKPPTSSSASSMPTIADDLSPVSAPITTPLVPPTAPPASKDWWDVL</sequence>
<accession>A0A939G2Y8</accession>
<organism evidence="10 11">
    <name type="scientific">Fibrella aquatilis</name>
    <dbReference type="NCBI Taxonomy" id="2817059"/>
    <lineage>
        <taxon>Bacteria</taxon>
        <taxon>Pseudomonadati</taxon>
        <taxon>Bacteroidota</taxon>
        <taxon>Cytophagia</taxon>
        <taxon>Cytophagales</taxon>
        <taxon>Spirosomataceae</taxon>
        <taxon>Fibrella</taxon>
    </lineage>
</organism>
<protein>
    <recommendedName>
        <fullName evidence="1">RNA-directed DNA polymerase</fullName>
        <ecNumber evidence="1">2.7.7.49</ecNumber>
    </recommendedName>
</protein>
<evidence type="ECO:0000256" key="8">
    <source>
        <dbReference type="ARBA" id="ARBA00048173"/>
    </source>
</evidence>
<dbReference type="PRINTS" id="PR00866">
    <property type="entry name" value="RNADNAPOLMS"/>
</dbReference>
<keyword evidence="4" id="KW-0479">Metal-binding</keyword>
<evidence type="ECO:0000256" key="6">
    <source>
        <dbReference type="ARBA" id="ARBA00022918"/>
    </source>
</evidence>
<dbReference type="Proteomes" id="UP000664795">
    <property type="component" value="Unassembled WGS sequence"/>
</dbReference>
<evidence type="ECO:0000313" key="10">
    <source>
        <dbReference type="EMBL" id="MBO0929490.1"/>
    </source>
</evidence>
<comment type="caution">
    <text evidence="10">The sequence shown here is derived from an EMBL/GenBank/DDBJ whole genome shotgun (WGS) entry which is preliminary data.</text>
</comment>
<dbReference type="GO" id="GO:0003723">
    <property type="term" value="F:RNA binding"/>
    <property type="evidence" value="ECO:0007669"/>
    <property type="project" value="InterPro"/>
</dbReference>